<evidence type="ECO:0000313" key="2">
    <source>
        <dbReference type="Proteomes" id="UP001447188"/>
    </source>
</evidence>
<accession>A0ABR3GT68</accession>
<reference evidence="1 2" key="1">
    <citation type="submission" date="2024-02" db="EMBL/GenBank/DDBJ databases">
        <title>Discinaceae phylogenomics.</title>
        <authorList>
            <person name="Dirks A.C."/>
            <person name="James T.Y."/>
        </authorList>
    </citation>
    <scope>NUCLEOTIDE SEQUENCE [LARGE SCALE GENOMIC DNA]</scope>
    <source>
        <strain evidence="1 2">ACD0624</strain>
    </source>
</reference>
<dbReference type="Proteomes" id="UP001447188">
    <property type="component" value="Unassembled WGS sequence"/>
</dbReference>
<organism evidence="1 2">
    <name type="scientific">Discina gigas</name>
    <dbReference type="NCBI Taxonomy" id="1032678"/>
    <lineage>
        <taxon>Eukaryota</taxon>
        <taxon>Fungi</taxon>
        <taxon>Dikarya</taxon>
        <taxon>Ascomycota</taxon>
        <taxon>Pezizomycotina</taxon>
        <taxon>Pezizomycetes</taxon>
        <taxon>Pezizales</taxon>
        <taxon>Discinaceae</taxon>
        <taxon>Discina</taxon>
    </lineage>
</organism>
<evidence type="ECO:0000313" key="1">
    <source>
        <dbReference type="EMBL" id="KAL0639048.1"/>
    </source>
</evidence>
<sequence>MANSNVPMEIKGLVMAVLLRGGADITELSEKLRKKINGYIHQLEQEIRDNDWANVGSVNAL</sequence>
<gene>
    <name evidence="1" type="ORF">Q9L58_001930</name>
</gene>
<comment type="caution">
    <text evidence="1">The sequence shown here is derived from an EMBL/GenBank/DDBJ whole genome shotgun (WGS) entry which is preliminary data.</text>
</comment>
<proteinExistence type="predicted"/>
<name>A0ABR3GT68_9PEZI</name>
<keyword evidence="2" id="KW-1185">Reference proteome</keyword>
<dbReference type="EMBL" id="JBBBZM010000015">
    <property type="protein sequence ID" value="KAL0639048.1"/>
    <property type="molecule type" value="Genomic_DNA"/>
</dbReference>
<protein>
    <submittedName>
        <fullName evidence="1">Uncharacterized protein</fullName>
    </submittedName>
</protein>